<sequence>MKKNTFLFFFFLLFSFSPNVLSQTVNLFFSDFEDAASAWTTGSLLGENKWEIDECAGNGLVSFGETTPTNCLFYKNKANTNRGLPFPKTTP</sequence>
<gene>
    <name evidence="2" type="ORF">GGR32_002211</name>
</gene>
<keyword evidence="3" id="KW-1185">Reference proteome</keyword>
<name>A0A840ENE1_9FLAO</name>
<dbReference type="Proteomes" id="UP000553034">
    <property type="component" value="Unassembled WGS sequence"/>
</dbReference>
<feature type="chain" id="PRO_5032508914" evidence="1">
    <location>
        <begin position="23"/>
        <end position="91"/>
    </location>
</feature>
<organism evidence="2 3">
    <name type="scientific">Mesonia hippocampi</name>
    <dbReference type="NCBI Taxonomy" id="1628250"/>
    <lineage>
        <taxon>Bacteria</taxon>
        <taxon>Pseudomonadati</taxon>
        <taxon>Bacteroidota</taxon>
        <taxon>Flavobacteriia</taxon>
        <taxon>Flavobacteriales</taxon>
        <taxon>Flavobacteriaceae</taxon>
        <taxon>Mesonia</taxon>
    </lineage>
</organism>
<protein>
    <submittedName>
        <fullName evidence="2">Uncharacterized protein</fullName>
    </submittedName>
</protein>
<dbReference type="AlphaFoldDB" id="A0A840ENE1"/>
<accession>A0A840ENE1</accession>
<evidence type="ECO:0000256" key="1">
    <source>
        <dbReference type="SAM" id="SignalP"/>
    </source>
</evidence>
<feature type="signal peptide" evidence="1">
    <location>
        <begin position="1"/>
        <end position="22"/>
    </location>
</feature>
<dbReference type="EMBL" id="JACIFO010000012">
    <property type="protein sequence ID" value="MBB4119899.1"/>
    <property type="molecule type" value="Genomic_DNA"/>
</dbReference>
<keyword evidence="1" id="KW-0732">Signal</keyword>
<evidence type="ECO:0000313" key="2">
    <source>
        <dbReference type="EMBL" id="MBB4119899.1"/>
    </source>
</evidence>
<proteinExistence type="predicted"/>
<comment type="caution">
    <text evidence="2">The sequence shown here is derived from an EMBL/GenBank/DDBJ whole genome shotgun (WGS) entry which is preliminary data.</text>
</comment>
<dbReference type="RefSeq" id="WP_183478237.1">
    <property type="nucleotide sequence ID" value="NZ_JACIFO010000012.1"/>
</dbReference>
<evidence type="ECO:0000313" key="3">
    <source>
        <dbReference type="Proteomes" id="UP000553034"/>
    </source>
</evidence>
<reference evidence="2 3" key="1">
    <citation type="submission" date="2020-08" db="EMBL/GenBank/DDBJ databases">
        <title>Genomic Encyclopedia of Type Strains, Phase IV (KMG-IV): sequencing the most valuable type-strain genomes for metagenomic binning, comparative biology and taxonomic classification.</title>
        <authorList>
            <person name="Goeker M."/>
        </authorList>
    </citation>
    <scope>NUCLEOTIDE SEQUENCE [LARGE SCALE GENOMIC DNA]</scope>
    <source>
        <strain evidence="2 3">DSM 29568</strain>
    </source>
</reference>